<dbReference type="Proteomes" id="UP000805193">
    <property type="component" value="Unassembled WGS sequence"/>
</dbReference>
<evidence type="ECO:0000313" key="2">
    <source>
        <dbReference type="Proteomes" id="UP000805193"/>
    </source>
</evidence>
<reference evidence="1 2" key="1">
    <citation type="journal article" date="2020" name="Cell">
        <title>Large-Scale Comparative Analyses of Tick Genomes Elucidate Their Genetic Diversity and Vector Capacities.</title>
        <authorList>
            <consortium name="Tick Genome and Microbiome Consortium (TIGMIC)"/>
            <person name="Jia N."/>
            <person name="Wang J."/>
            <person name="Shi W."/>
            <person name="Du L."/>
            <person name="Sun Y."/>
            <person name="Zhan W."/>
            <person name="Jiang J.F."/>
            <person name="Wang Q."/>
            <person name="Zhang B."/>
            <person name="Ji P."/>
            <person name="Bell-Sakyi L."/>
            <person name="Cui X.M."/>
            <person name="Yuan T.T."/>
            <person name="Jiang B.G."/>
            <person name="Yang W.F."/>
            <person name="Lam T.T."/>
            <person name="Chang Q.C."/>
            <person name="Ding S.J."/>
            <person name="Wang X.J."/>
            <person name="Zhu J.G."/>
            <person name="Ruan X.D."/>
            <person name="Zhao L."/>
            <person name="Wei J.T."/>
            <person name="Ye R.Z."/>
            <person name="Que T.C."/>
            <person name="Du C.H."/>
            <person name="Zhou Y.H."/>
            <person name="Cheng J.X."/>
            <person name="Dai P.F."/>
            <person name="Guo W.B."/>
            <person name="Han X.H."/>
            <person name="Huang E.J."/>
            <person name="Li L.F."/>
            <person name="Wei W."/>
            <person name="Gao Y.C."/>
            <person name="Liu J.Z."/>
            <person name="Shao H.Z."/>
            <person name="Wang X."/>
            <person name="Wang C.C."/>
            <person name="Yang T.C."/>
            <person name="Huo Q.B."/>
            <person name="Li W."/>
            <person name="Chen H.Y."/>
            <person name="Chen S.E."/>
            <person name="Zhou L.G."/>
            <person name="Ni X.B."/>
            <person name="Tian J.H."/>
            <person name="Sheng Y."/>
            <person name="Liu T."/>
            <person name="Pan Y.S."/>
            <person name="Xia L.Y."/>
            <person name="Li J."/>
            <person name="Zhao F."/>
            <person name="Cao W.C."/>
        </authorList>
    </citation>
    <scope>NUCLEOTIDE SEQUENCE [LARGE SCALE GENOMIC DNA]</scope>
    <source>
        <strain evidence="1">Iper-2018</strain>
    </source>
</reference>
<organism evidence="1 2">
    <name type="scientific">Ixodes persulcatus</name>
    <name type="common">Taiga tick</name>
    <dbReference type="NCBI Taxonomy" id="34615"/>
    <lineage>
        <taxon>Eukaryota</taxon>
        <taxon>Metazoa</taxon>
        <taxon>Ecdysozoa</taxon>
        <taxon>Arthropoda</taxon>
        <taxon>Chelicerata</taxon>
        <taxon>Arachnida</taxon>
        <taxon>Acari</taxon>
        <taxon>Parasitiformes</taxon>
        <taxon>Ixodida</taxon>
        <taxon>Ixodoidea</taxon>
        <taxon>Ixodidae</taxon>
        <taxon>Ixodinae</taxon>
        <taxon>Ixodes</taxon>
    </lineage>
</organism>
<name>A0AC60QQK7_IXOPE</name>
<accession>A0AC60QQK7</accession>
<protein>
    <submittedName>
        <fullName evidence="1">Uncharacterized protein</fullName>
    </submittedName>
</protein>
<keyword evidence="2" id="KW-1185">Reference proteome</keyword>
<gene>
    <name evidence="1" type="ORF">HPB47_016938</name>
</gene>
<proteinExistence type="predicted"/>
<sequence>MTQLLADRANTIGDALLRELFLQRLPTNFQMVLATAPALDLIGLAALADAVIDVATPSVANAVTVPACLRPTGLREVMKTTAATRFINISGTQTLEANNNCRRAHQRRALHHPSSALPLHVTREKN</sequence>
<comment type="caution">
    <text evidence="1">The sequence shown here is derived from an EMBL/GenBank/DDBJ whole genome shotgun (WGS) entry which is preliminary data.</text>
</comment>
<dbReference type="EMBL" id="JABSTQ010005738">
    <property type="protein sequence ID" value="KAG0438623.1"/>
    <property type="molecule type" value="Genomic_DNA"/>
</dbReference>
<evidence type="ECO:0000313" key="1">
    <source>
        <dbReference type="EMBL" id="KAG0438623.1"/>
    </source>
</evidence>